<feature type="domain" description="Integrase catalytic" evidence="7">
    <location>
        <begin position="602"/>
        <end position="769"/>
    </location>
</feature>
<sequence>MDLAINGNQRLYLSGSQGREIYDTMAFEIPASERTLTQVLETFEGHCNPRKNETVERLKFFSRTQDPGESQEKFVTDLKLLATTCNFGDLKDSLVRDRIICGIQDRQLREELLKIPDLDLQRCLSICRAAELSKIRTKTLEEGEAVASLKDQTKRSKAIITNQLDGLLPVGLFAQLVDRCTSIAEGQIRVCLDPKDLNKVLRRSHYPTPTVGDILPELTRAKVFSTLDAKNGFWQIELDDDSSRLKTFNSSFGRFCWCRLPFGLCSAPEEFQRRLNHALNGLTGVLTIHDDILIFGEGSTVEEALTDHDNNFHSLVQRCREQNIELNQDKSLPLQCDASDKGLGAILLQKGQPVAYASRALTDAESRYAQIEKELLAVVYGLERFHTYTYGREVFVESDHKPLEVIFKKSLHRAPKRLQRMLMGVQLYNVSLAYKKGSTMYLADTLSRAYLPYDGSQGIASEVESINMTQHIRLKPSTLQEVKDHTQKDDGLLELIKVIKAGWPETKGELSHLVLPFFDVRDELSVCDGIVIRGERVVVPKSLRRDMLYRLHYAHSGVVSTLLLATESVHWPGMSGKIKQFIEMCDVCRAFDRKQPKETLIPHEVPDQPWAKIGVHLFTYRGRNYLICVDYYSSFGEIDSLHKTTSEAVVQKLKSHFARHGIPETRVSDNGPQFTSTEFKEFSRQWNFVHVTSSTAYPQSNGKVEAAVDSAKNVIRKSRKARTDPYLALQEYRNTPSQGLGTSPVQRLMSRRTRAQLPIIPKLLRPVVQPKIH</sequence>
<dbReference type="PROSITE" id="PS50994">
    <property type="entry name" value="INTEGRASE"/>
    <property type="match status" value="1"/>
</dbReference>
<dbReference type="Pfam" id="PF17917">
    <property type="entry name" value="RT_RNaseH"/>
    <property type="match status" value="1"/>
</dbReference>
<dbReference type="Gene3D" id="3.10.20.370">
    <property type="match status" value="1"/>
</dbReference>
<comment type="caution">
    <text evidence="8">The sequence shown here is derived from an EMBL/GenBank/DDBJ whole genome shotgun (WGS) entry which is preliminary data.</text>
</comment>
<dbReference type="Gene3D" id="3.30.420.10">
    <property type="entry name" value="Ribonuclease H-like superfamily/Ribonuclease H"/>
    <property type="match status" value="1"/>
</dbReference>
<dbReference type="InterPro" id="IPR043502">
    <property type="entry name" value="DNA/RNA_pol_sf"/>
</dbReference>
<keyword evidence="6" id="KW-0695">RNA-directed DNA polymerase</keyword>
<keyword evidence="1" id="KW-0808">Transferase</keyword>
<dbReference type="Gene3D" id="1.10.340.70">
    <property type="match status" value="1"/>
</dbReference>
<dbReference type="FunFam" id="1.10.340.70:FF:000003">
    <property type="entry name" value="Protein CBG25708"/>
    <property type="match status" value="1"/>
</dbReference>
<dbReference type="InterPro" id="IPR050951">
    <property type="entry name" value="Retrovirus_Pol_polyprotein"/>
</dbReference>
<evidence type="ECO:0000256" key="5">
    <source>
        <dbReference type="ARBA" id="ARBA00022801"/>
    </source>
</evidence>
<dbReference type="SUPFAM" id="SSF56672">
    <property type="entry name" value="DNA/RNA polymerases"/>
    <property type="match status" value="1"/>
</dbReference>
<evidence type="ECO:0000256" key="1">
    <source>
        <dbReference type="ARBA" id="ARBA00022679"/>
    </source>
</evidence>
<dbReference type="InterPro" id="IPR012337">
    <property type="entry name" value="RNaseH-like_sf"/>
</dbReference>
<dbReference type="GO" id="GO:0015074">
    <property type="term" value="P:DNA integration"/>
    <property type="evidence" value="ECO:0007669"/>
    <property type="project" value="InterPro"/>
</dbReference>
<dbReference type="Gene3D" id="3.10.10.10">
    <property type="entry name" value="HIV Type 1 Reverse Transcriptase, subunit A, domain 1"/>
    <property type="match status" value="1"/>
</dbReference>
<accession>A0A2B4SN41</accession>
<reference evidence="9" key="1">
    <citation type="journal article" date="2017" name="bioRxiv">
        <title>Comparative analysis of the genomes of Stylophora pistillata and Acropora digitifera provides evidence for extensive differences between species of corals.</title>
        <authorList>
            <person name="Voolstra C.R."/>
            <person name="Li Y."/>
            <person name="Liew Y.J."/>
            <person name="Baumgarten S."/>
            <person name="Zoccola D."/>
            <person name="Flot J.-F."/>
            <person name="Tambutte S."/>
            <person name="Allemand D."/>
            <person name="Aranda M."/>
        </authorList>
    </citation>
    <scope>NUCLEOTIDE SEQUENCE [LARGE SCALE GENOMIC DNA]</scope>
</reference>
<dbReference type="Gene3D" id="3.30.70.270">
    <property type="match status" value="1"/>
</dbReference>
<keyword evidence="2" id="KW-0548">Nucleotidyltransferase</keyword>
<dbReference type="AlphaFoldDB" id="A0A2B4SN41"/>
<gene>
    <name evidence="8" type="primary">K02A2.6</name>
    <name evidence="8" type="ORF">AWC38_SpisGene3848</name>
</gene>
<dbReference type="InterPro" id="IPR041373">
    <property type="entry name" value="RT_RNaseH"/>
</dbReference>
<dbReference type="InterPro" id="IPR036397">
    <property type="entry name" value="RNaseH_sf"/>
</dbReference>
<dbReference type="GO" id="GO:0004519">
    <property type="term" value="F:endonuclease activity"/>
    <property type="evidence" value="ECO:0007669"/>
    <property type="project" value="UniProtKB-KW"/>
</dbReference>
<dbReference type="GO" id="GO:0003676">
    <property type="term" value="F:nucleic acid binding"/>
    <property type="evidence" value="ECO:0007669"/>
    <property type="project" value="InterPro"/>
</dbReference>
<dbReference type="FunFam" id="3.30.420.10:FF:000063">
    <property type="entry name" value="Retrovirus-related Pol polyprotein from transposon 297-like Protein"/>
    <property type="match status" value="1"/>
</dbReference>
<protein>
    <submittedName>
        <fullName evidence="8">Uncharacterized protein K02A2.6</fullName>
    </submittedName>
</protein>
<dbReference type="Proteomes" id="UP000225706">
    <property type="component" value="Unassembled WGS sequence"/>
</dbReference>
<dbReference type="CDD" id="cd01647">
    <property type="entry name" value="RT_LTR"/>
    <property type="match status" value="1"/>
</dbReference>
<evidence type="ECO:0000256" key="2">
    <source>
        <dbReference type="ARBA" id="ARBA00022695"/>
    </source>
</evidence>
<keyword evidence="5" id="KW-0378">Hydrolase</keyword>
<dbReference type="SUPFAM" id="SSF53098">
    <property type="entry name" value="Ribonuclease H-like"/>
    <property type="match status" value="1"/>
</dbReference>
<evidence type="ECO:0000313" key="8">
    <source>
        <dbReference type="EMBL" id="PFX31311.1"/>
    </source>
</evidence>
<dbReference type="CDD" id="cd09274">
    <property type="entry name" value="RNase_HI_RT_Ty3"/>
    <property type="match status" value="1"/>
</dbReference>
<evidence type="ECO:0000256" key="3">
    <source>
        <dbReference type="ARBA" id="ARBA00022722"/>
    </source>
</evidence>
<dbReference type="GO" id="GO:0003964">
    <property type="term" value="F:RNA-directed DNA polymerase activity"/>
    <property type="evidence" value="ECO:0007669"/>
    <property type="project" value="UniProtKB-KW"/>
</dbReference>
<dbReference type="EMBL" id="LSMT01000037">
    <property type="protein sequence ID" value="PFX31311.1"/>
    <property type="molecule type" value="Genomic_DNA"/>
</dbReference>
<dbReference type="InterPro" id="IPR041588">
    <property type="entry name" value="Integrase_H2C2"/>
</dbReference>
<dbReference type="InterPro" id="IPR001584">
    <property type="entry name" value="Integrase_cat-core"/>
</dbReference>
<dbReference type="GO" id="GO:0016787">
    <property type="term" value="F:hydrolase activity"/>
    <property type="evidence" value="ECO:0007669"/>
    <property type="project" value="UniProtKB-KW"/>
</dbReference>
<evidence type="ECO:0000259" key="7">
    <source>
        <dbReference type="PROSITE" id="PS50994"/>
    </source>
</evidence>
<name>A0A2B4SN41_STYPI</name>
<dbReference type="PANTHER" id="PTHR37984:SF8">
    <property type="entry name" value="CCHC-TYPE DOMAIN-CONTAINING PROTEIN"/>
    <property type="match status" value="1"/>
</dbReference>
<organism evidence="8 9">
    <name type="scientific">Stylophora pistillata</name>
    <name type="common">Smooth cauliflower coral</name>
    <dbReference type="NCBI Taxonomy" id="50429"/>
    <lineage>
        <taxon>Eukaryota</taxon>
        <taxon>Metazoa</taxon>
        <taxon>Cnidaria</taxon>
        <taxon>Anthozoa</taxon>
        <taxon>Hexacorallia</taxon>
        <taxon>Scleractinia</taxon>
        <taxon>Astrocoeniina</taxon>
        <taxon>Pocilloporidae</taxon>
        <taxon>Stylophora</taxon>
    </lineage>
</organism>
<evidence type="ECO:0000256" key="6">
    <source>
        <dbReference type="ARBA" id="ARBA00022918"/>
    </source>
</evidence>
<dbReference type="FunFam" id="3.10.20.370:FF:000001">
    <property type="entry name" value="Retrovirus-related Pol polyprotein from transposon 17.6-like protein"/>
    <property type="match status" value="1"/>
</dbReference>
<keyword evidence="9" id="KW-1185">Reference proteome</keyword>
<evidence type="ECO:0000313" key="9">
    <source>
        <dbReference type="Proteomes" id="UP000225706"/>
    </source>
</evidence>
<keyword evidence="4" id="KW-0255">Endonuclease</keyword>
<dbReference type="InterPro" id="IPR043128">
    <property type="entry name" value="Rev_trsase/Diguanyl_cyclase"/>
</dbReference>
<proteinExistence type="predicted"/>
<dbReference type="OrthoDB" id="2286242at2759"/>
<dbReference type="PANTHER" id="PTHR37984">
    <property type="entry name" value="PROTEIN CBG26694"/>
    <property type="match status" value="1"/>
</dbReference>
<keyword evidence="3" id="KW-0540">Nuclease</keyword>
<evidence type="ECO:0000256" key="4">
    <source>
        <dbReference type="ARBA" id="ARBA00022759"/>
    </source>
</evidence>
<dbReference type="Pfam" id="PF17921">
    <property type="entry name" value="Integrase_H2C2"/>
    <property type="match status" value="1"/>
</dbReference>